<keyword evidence="2" id="KW-1185">Reference proteome</keyword>
<name>A0ACC0PFE0_RHOML</name>
<evidence type="ECO:0000313" key="1">
    <source>
        <dbReference type="EMBL" id="KAI8563427.1"/>
    </source>
</evidence>
<comment type="caution">
    <text evidence="1">The sequence shown here is derived from an EMBL/GenBank/DDBJ whole genome shotgun (WGS) entry which is preliminary data.</text>
</comment>
<evidence type="ECO:0000313" key="2">
    <source>
        <dbReference type="Proteomes" id="UP001062846"/>
    </source>
</evidence>
<accession>A0ACC0PFE0</accession>
<organism evidence="1 2">
    <name type="scientific">Rhododendron molle</name>
    <name type="common">Chinese azalea</name>
    <name type="synonym">Azalea mollis</name>
    <dbReference type="NCBI Taxonomy" id="49168"/>
    <lineage>
        <taxon>Eukaryota</taxon>
        <taxon>Viridiplantae</taxon>
        <taxon>Streptophyta</taxon>
        <taxon>Embryophyta</taxon>
        <taxon>Tracheophyta</taxon>
        <taxon>Spermatophyta</taxon>
        <taxon>Magnoliopsida</taxon>
        <taxon>eudicotyledons</taxon>
        <taxon>Gunneridae</taxon>
        <taxon>Pentapetalae</taxon>
        <taxon>asterids</taxon>
        <taxon>Ericales</taxon>
        <taxon>Ericaceae</taxon>
        <taxon>Ericoideae</taxon>
        <taxon>Rhodoreae</taxon>
        <taxon>Rhododendron</taxon>
    </lineage>
</organism>
<reference evidence="1" key="1">
    <citation type="submission" date="2022-02" db="EMBL/GenBank/DDBJ databases">
        <title>Plant Genome Project.</title>
        <authorList>
            <person name="Zhang R.-G."/>
        </authorList>
    </citation>
    <scope>NUCLEOTIDE SEQUENCE</scope>
    <source>
        <strain evidence="1">AT1</strain>
    </source>
</reference>
<protein>
    <submittedName>
        <fullName evidence="1">Uncharacterized protein</fullName>
    </submittedName>
</protein>
<sequence>MKICQAMRRWHCSPNDSTNSLARKFGRRPSRRNHSRNEEKKDQFICYGCQKPRHIKTDCSSLSKEKRKVKDKGKKAMIAV</sequence>
<dbReference type="EMBL" id="CM046390">
    <property type="protein sequence ID" value="KAI8563427.1"/>
    <property type="molecule type" value="Genomic_DNA"/>
</dbReference>
<dbReference type="Proteomes" id="UP001062846">
    <property type="component" value="Chromosome 3"/>
</dbReference>
<proteinExistence type="predicted"/>
<gene>
    <name evidence="1" type="ORF">RHMOL_Rhmol03G0110500</name>
</gene>